<accession>A0A1Q3EY69</accession>
<feature type="region of interest" description="Disordered" evidence="3">
    <location>
        <begin position="1270"/>
        <end position="1319"/>
    </location>
</feature>
<name>A0A1Q3EY69_CULTA</name>
<feature type="region of interest" description="Disordered" evidence="3">
    <location>
        <begin position="476"/>
        <end position="500"/>
    </location>
</feature>
<feature type="compositionally biased region" description="Pro residues" evidence="3">
    <location>
        <begin position="799"/>
        <end position="810"/>
    </location>
</feature>
<feature type="compositionally biased region" description="Low complexity" evidence="3">
    <location>
        <begin position="835"/>
        <end position="856"/>
    </location>
</feature>
<evidence type="ECO:0000256" key="1">
    <source>
        <dbReference type="ARBA" id="ARBA00004123"/>
    </source>
</evidence>
<feature type="compositionally biased region" description="Polar residues" evidence="3">
    <location>
        <begin position="477"/>
        <end position="486"/>
    </location>
</feature>
<evidence type="ECO:0000313" key="5">
    <source>
        <dbReference type="EMBL" id="JAV20252.1"/>
    </source>
</evidence>
<feature type="compositionally biased region" description="Low complexity" evidence="3">
    <location>
        <begin position="780"/>
        <end position="798"/>
    </location>
</feature>
<comment type="subcellular location">
    <subcellularLocation>
        <location evidence="1">Nucleus</location>
    </subcellularLocation>
</comment>
<dbReference type="Pfam" id="PF13891">
    <property type="entry name" value="zf-C3HC3H_KANSL2"/>
    <property type="match status" value="1"/>
</dbReference>
<evidence type="ECO:0000259" key="4">
    <source>
        <dbReference type="Pfam" id="PF13891"/>
    </source>
</evidence>
<dbReference type="EMBL" id="GFDL01014793">
    <property type="protein sequence ID" value="JAV20252.1"/>
    <property type="molecule type" value="Transcribed_RNA"/>
</dbReference>
<dbReference type="PANTHER" id="PTHR16198">
    <property type="match status" value="1"/>
</dbReference>
<feature type="compositionally biased region" description="Pro residues" evidence="3">
    <location>
        <begin position="857"/>
        <end position="874"/>
    </location>
</feature>
<protein>
    <submittedName>
        <fullName evidence="5">Putative mediator of rna polymerase ii transcription subunit 15</fullName>
    </submittedName>
</protein>
<feature type="domain" description="KANL2-like probable zinc-finger" evidence="4">
    <location>
        <begin position="1116"/>
        <end position="1176"/>
    </location>
</feature>
<feature type="compositionally biased region" description="Basic and acidic residues" evidence="3">
    <location>
        <begin position="825"/>
        <end position="834"/>
    </location>
</feature>
<feature type="compositionally biased region" description="Low complexity" evidence="3">
    <location>
        <begin position="746"/>
        <end position="761"/>
    </location>
</feature>
<proteinExistence type="predicted"/>
<evidence type="ECO:0000256" key="3">
    <source>
        <dbReference type="SAM" id="MobiDB-lite"/>
    </source>
</evidence>
<feature type="region of interest" description="Disordered" evidence="3">
    <location>
        <begin position="736"/>
        <end position="945"/>
    </location>
</feature>
<feature type="compositionally biased region" description="Pro residues" evidence="3">
    <location>
        <begin position="884"/>
        <end position="899"/>
    </location>
</feature>
<feature type="compositionally biased region" description="Low complexity" evidence="3">
    <location>
        <begin position="1281"/>
        <end position="1308"/>
    </location>
</feature>
<dbReference type="PANTHER" id="PTHR16198:SF2">
    <property type="entry name" value="INO80 COMPLEX SUBUNIT D"/>
    <property type="match status" value="1"/>
</dbReference>
<organism evidence="5">
    <name type="scientific">Culex tarsalis</name>
    <name type="common">Encephalitis mosquito</name>
    <dbReference type="NCBI Taxonomy" id="7177"/>
    <lineage>
        <taxon>Eukaryota</taxon>
        <taxon>Metazoa</taxon>
        <taxon>Ecdysozoa</taxon>
        <taxon>Arthropoda</taxon>
        <taxon>Hexapoda</taxon>
        <taxon>Insecta</taxon>
        <taxon>Pterygota</taxon>
        <taxon>Neoptera</taxon>
        <taxon>Endopterygota</taxon>
        <taxon>Diptera</taxon>
        <taxon>Nematocera</taxon>
        <taxon>Culicoidea</taxon>
        <taxon>Culicidae</taxon>
        <taxon>Culicinae</taxon>
        <taxon>Culicini</taxon>
        <taxon>Culex</taxon>
        <taxon>Culex</taxon>
    </lineage>
</organism>
<keyword evidence="2" id="KW-0539">Nucleus</keyword>
<feature type="region of interest" description="Disordered" evidence="3">
    <location>
        <begin position="635"/>
        <end position="665"/>
    </location>
</feature>
<feature type="compositionally biased region" description="Pro residues" evidence="3">
    <location>
        <begin position="1309"/>
        <end position="1319"/>
    </location>
</feature>
<feature type="compositionally biased region" description="Low complexity" evidence="3">
    <location>
        <begin position="655"/>
        <end position="665"/>
    </location>
</feature>
<sequence length="1547" mass="166408">MSVPAARSQEDPYAFTETTPLPANTSLIRQQQQPATVSTAVSTPTSVPIIQAGTSLLANNNNGGNPVAAARLNQHVVQQRTLLGTTAAKLAPIKVTLVQSPSGGILGKARLNGTTITSSPQGTVFRTVTVPQATTIVQRSMAPASSSSGNATPTVFTKPLQVQISPQQAAAVAAAGGKFTARRILASKSPNVAPVTTSVGGSTAHPPTGIQTVRIVKTSPANVLQTVGAGRTTAIAADGTRRFISHSGAASLLGSPVVVTTSVAAGTGTTTSQQQQQQPSPQQLPTISPTKIRLIQPQPQGKIFLHTPNSSNSLAAATHISNPISIAALRNSLAKQNPSLLNKIVVQQQQQQHQQSPQQVQIAVSSAGSPSTSNGLPTVRMIPTSTAVTAINIRRAVSAAASATTATSAAAQPKRAMSLETGTTTVMVPTMAKPVTSSASPVVVKQVKVIPASSQAASPATSRPQTIQIPQTLLQQRAKTPTQSILKPQPPRPQPQPAAAVAKTPQKLVIAAPKATQQQLNQAQQQQQLHPHQVMVLASPKSLGGGAGGPQQQQVMVVTAPKGLGGHQQHQVVVLAPFKPGQLTAVNRQPQQLVATSLMKQIQQQQQLQQQQQQILTSPVVKTIQKVQQPQQVLASPKQLQQPPQVVTSSPVAKPPQQQQPQQQQQQFQQVLATSVAKTFQQRQFITTSMAKPIQQQQVVVTSVAKPTQQPPQPQQVVATSIVKPVQQPQPQQVLINAAPKPPPQQQVTQPTQQPQQQFVAVPPPKPVPQPTPPPPTPASPQQQQPTTPQPVPAAIAVTPPPPTPTPPVSQPQDDFTIPSFIIPKQKEAKKVVPEKQIVPQQQQQPAKPQTSVPVAKPAPIPVPKPPPPPPSPVPVAVQVPQTPLVPSPPPPPLVPEPQLPSTSAISTPTPKPKVPKESGGGKSVVQKRAAKRSYSRSSHNETLERIDEPAIAPPAPKIHKWTPPAAVSVPVNREWHAPDSWIYDICPPGTRSYEELENAPLTMDCWFEEMYASSEFDAADLIRPRKVAAGRKGERVELPRDELGGELVELSSEERSERTKSMMRRRAVQYWNAQRLRDPEPARKRLKAVERVLNKLKKHRETMLSRNGGTDLPKCQRAGCERDALLATTHCREHIADNTEQRLFQRCTAKFSDNSQCQVPVFDIRHELILCREHAWKHDNHDKMSAEVRLLKKPAAPAAIAAPAVTPATIALKKKPPKMPLVKVVQPVHQAVSPAANKNSKASKKKKKLTPFQQQMALHQQQYKQQYAVKPTLPPPPYPAQQLVKQQQPSLYRQQSQPKYQQPAPVQIVPPTPPPPPQQINRNLQIPLNQQQQIMISGHHQQQQHMISRSEDLMLNYQGQPQLQQHQQYSHQQVQQILAAAAAGGGVSAVGGGGATQDLLNICENSSAYASSEDTGVGGLSESELMAAQDVIEEIPFEIGNLNNVLSQLPPDAFNELLFSEQEQNGPPFESTREEEEDLERALEAVGEHVKSLEDMTVESANLFGDFLDNVDDEMLDGPDMCAAAEQMLVVQSPGGPNDIRGLVHT</sequence>
<feature type="compositionally biased region" description="Polar residues" evidence="3">
    <location>
        <begin position="635"/>
        <end position="651"/>
    </location>
</feature>
<reference evidence="5" key="1">
    <citation type="submission" date="2017-01" db="EMBL/GenBank/DDBJ databases">
        <title>A deep insight into the sialotranscriptome of adult male and female Cluex tarsalis mosquitoes.</title>
        <authorList>
            <person name="Ribeiro J.M."/>
            <person name="Moreira F."/>
            <person name="Bernard K.A."/>
            <person name="Calvo E."/>
        </authorList>
    </citation>
    <scope>NUCLEOTIDE SEQUENCE</scope>
    <source>
        <strain evidence="5">Kern County</strain>
        <tissue evidence="5">Salivary glands</tissue>
    </source>
</reference>
<dbReference type="GO" id="GO:0005634">
    <property type="term" value="C:nucleus"/>
    <property type="evidence" value="ECO:0007669"/>
    <property type="project" value="UniProtKB-SubCell"/>
</dbReference>
<evidence type="ECO:0000256" key="2">
    <source>
        <dbReference type="ARBA" id="ARBA00023242"/>
    </source>
</evidence>
<dbReference type="InterPro" id="IPR025927">
    <property type="entry name" value="Znf_KANL2-like"/>
</dbReference>
<feature type="compositionally biased region" description="Pro residues" evidence="3">
    <location>
        <begin position="762"/>
        <end position="779"/>
    </location>
</feature>